<dbReference type="AlphaFoldDB" id="A0A5B7F4L1"/>
<evidence type="ECO:0000313" key="2">
    <source>
        <dbReference type="EMBL" id="MPC41482.1"/>
    </source>
</evidence>
<name>A0A5B7F4L1_PORTR</name>
<evidence type="ECO:0000256" key="1">
    <source>
        <dbReference type="SAM" id="MobiDB-lite"/>
    </source>
</evidence>
<comment type="caution">
    <text evidence="2">The sequence shown here is derived from an EMBL/GenBank/DDBJ whole genome shotgun (WGS) entry which is preliminary data.</text>
</comment>
<proteinExistence type="predicted"/>
<keyword evidence="3" id="KW-1185">Reference proteome</keyword>
<feature type="region of interest" description="Disordered" evidence="1">
    <location>
        <begin position="1"/>
        <end position="22"/>
    </location>
</feature>
<protein>
    <submittedName>
        <fullName evidence="2">Uncharacterized protein</fullName>
    </submittedName>
</protein>
<feature type="region of interest" description="Disordered" evidence="1">
    <location>
        <begin position="108"/>
        <end position="130"/>
    </location>
</feature>
<dbReference type="EMBL" id="VSRR010005075">
    <property type="protein sequence ID" value="MPC41482.1"/>
    <property type="molecule type" value="Genomic_DNA"/>
</dbReference>
<reference evidence="2 3" key="1">
    <citation type="submission" date="2019-05" db="EMBL/GenBank/DDBJ databases">
        <title>Another draft genome of Portunus trituberculatus and its Hox gene families provides insights of decapod evolution.</title>
        <authorList>
            <person name="Jeong J.-H."/>
            <person name="Song I."/>
            <person name="Kim S."/>
            <person name="Choi T."/>
            <person name="Kim D."/>
            <person name="Ryu S."/>
            <person name="Kim W."/>
        </authorList>
    </citation>
    <scope>NUCLEOTIDE SEQUENCE [LARGE SCALE GENOMIC DNA]</scope>
    <source>
        <tissue evidence="2">Muscle</tissue>
    </source>
</reference>
<accession>A0A5B7F4L1</accession>
<gene>
    <name evidence="2" type="ORF">E2C01_035075</name>
</gene>
<evidence type="ECO:0000313" key="3">
    <source>
        <dbReference type="Proteomes" id="UP000324222"/>
    </source>
</evidence>
<dbReference type="Proteomes" id="UP000324222">
    <property type="component" value="Unassembled WGS sequence"/>
</dbReference>
<organism evidence="2 3">
    <name type="scientific">Portunus trituberculatus</name>
    <name type="common">Swimming crab</name>
    <name type="synonym">Neptunus trituberculatus</name>
    <dbReference type="NCBI Taxonomy" id="210409"/>
    <lineage>
        <taxon>Eukaryota</taxon>
        <taxon>Metazoa</taxon>
        <taxon>Ecdysozoa</taxon>
        <taxon>Arthropoda</taxon>
        <taxon>Crustacea</taxon>
        <taxon>Multicrustacea</taxon>
        <taxon>Malacostraca</taxon>
        <taxon>Eumalacostraca</taxon>
        <taxon>Eucarida</taxon>
        <taxon>Decapoda</taxon>
        <taxon>Pleocyemata</taxon>
        <taxon>Brachyura</taxon>
        <taxon>Eubrachyura</taxon>
        <taxon>Portunoidea</taxon>
        <taxon>Portunidae</taxon>
        <taxon>Portuninae</taxon>
        <taxon>Portunus</taxon>
    </lineage>
</organism>
<sequence>MARDNSASAVANQRPAQQRQTVQPITWQAGRRYVTSHASFTPLDHKTLTFTPSLRGYLSRVRQAFKKEDSGAVTIIYTHKSSVYQPHLGVHHPGGWSALAGGCDSGKMLPRAASPRNNTHSEAGCARQRR</sequence>